<protein>
    <recommendedName>
        <fullName evidence="2">BTB domain-containing protein</fullName>
    </recommendedName>
</protein>
<feature type="domain" description="BTB" evidence="2">
    <location>
        <begin position="99"/>
        <end position="150"/>
    </location>
</feature>
<dbReference type="InterPro" id="IPR000210">
    <property type="entry name" value="BTB/POZ_dom"/>
</dbReference>
<dbReference type="Pfam" id="PF00651">
    <property type="entry name" value="BTB"/>
    <property type="match status" value="1"/>
</dbReference>
<dbReference type="InterPro" id="IPR011333">
    <property type="entry name" value="SKP1/BTB/POZ_sf"/>
</dbReference>
<proteinExistence type="predicted"/>
<feature type="non-terminal residue" evidence="3">
    <location>
        <position position="1"/>
    </location>
</feature>
<dbReference type="EMBL" id="CAJPVJ010021350">
    <property type="protein sequence ID" value="CAG2177939.1"/>
    <property type="molecule type" value="Genomic_DNA"/>
</dbReference>
<accession>A0A7R9MIF1</accession>
<organism evidence="3">
    <name type="scientific">Oppiella nova</name>
    <dbReference type="NCBI Taxonomy" id="334625"/>
    <lineage>
        <taxon>Eukaryota</taxon>
        <taxon>Metazoa</taxon>
        <taxon>Ecdysozoa</taxon>
        <taxon>Arthropoda</taxon>
        <taxon>Chelicerata</taxon>
        <taxon>Arachnida</taxon>
        <taxon>Acari</taxon>
        <taxon>Acariformes</taxon>
        <taxon>Sarcoptiformes</taxon>
        <taxon>Oribatida</taxon>
        <taxon>Brachypylina</taxon>
        <taxon>Oppioidea</taxon>
        <taxon>Oppiidae</taxon>
        <taxon>Oppiella</taxon>
    </lineage>
</organism>
<dbReference type="EMBL" id="OC936175">
    <property type="protein sequence ID" value="CAD7660803.1"/>
    <property type="molecule type" value="Genomic_DNA"/>
</dbReference>
<dbReference type="SUPFAM" id="SSF54695">
    <property type="entry name" value="POZ domain"/>
    <property type="match status" value="1"/>
</dbReference>
<evidence type="ECO:0000313" key="4">
    <source>
        <dbReference type="Proteomes" id="UP000728032"/>
    </source>
</evidence>
<dbReference type="Gene3D" id="3.30.710.10">
    <property type="entry name" value="Potassium Channel Kv1.1, Chain A"/>
    <property type="match status" value="1"/>
</dbReference>
<keyword evidence="4" id="KW-1185">Reference proteome</keyword>
<reference evidence="3" key="1">
    <citation type="submission" date="2020-11" db="EMBL/GenBank/DDBJ databases">
        <authorList>
            <person name="Tran Van P."/>
        </authorList>
    </citation>
    <scope>NUCLEOTIDE SEQUENCE</scope>
</reference>
<evidence type="ECO:0000259" key="2">
    <source>
        <dbReference type="PROSITE" id="PS50097"/>
    </source>
</evidence>
<gene>
    <name evidence="3" type="ORF">ONB1V03_LOCUS17366</name>
</gene>
<dbReference type="Proteomes" id="UP000728032">
    <property type="component" value="Unassembled WGS sequence"/>
</dbReference>
<feature type="signal peptide" evidence="1">
    <location>
        <begin position="1"/>
        <end position="18"/>
    </location>
</feature>
<dbReference type="OrthoDB" id="6437200at2759"/>
<sequence length="150" mass="16992">MEFIFFSVCLAFIPLIHGFGDNQHNEWNRNGLNKRDSMEWAPNDAPNNAGPNVGHNVGPNIVHNVPLPPNCDNIGRRAVKREVDSFPTLANYYMNDSYSDIKLGLNNDTKIPAHKLILSAKSKYFEKLFLEDPLKQEFDIQDMVASEGVF</sequence>
<feature type="chain" id="PRO_5035592541" description="BTB domain-containing protein" evidence="1">
    <location>
        <begin position="19"/>
        <end position="150"/>
    </location>
</feature>
<name>A0A7R9MIF1_9ACAR</name>
<evidence type="ECO:0000313" key="3">
    <source>
        <dbReference type="EMBL" id="CAD7660803.1"/>
    </source>
</evidence>
<dbReference type="AlphaFoldDB" id="A0A7R9MIF1"/>
<dbReference type="PROSITE" id="PS50097">
    <property type="entry name" value="BTB"/>
    <property type="match status" value="1"/>
</dbReference>
<keyword evidence="1" id="KW-0732">Signal</keyword>
<evidence type="ECO:0000256" key="1">
    <source>
        <dbReference type="SAM" id="SignalP"/>
    </source>
</evidence>